<gene>
    <name evidence="1" type="ORF">ACFSYC_00230</name>
</gene>
<dbReference type="Gene3D" id="1.25.40.10">
    <property type="entry name" value="Tetratricopeptide repeat domain"/>
    <property type="match status" value="1"/>
</dbReference>
<dbReference type="Proteomes" id="UP001597601">
    <property type="component" value="Unassembled WGS sequence"/>
</dbReference>
<dbReference type="EMBL" id="JBHUON010000001">
    <property type="protein sequence ID" value="MFD2863096.1"/>
    <property type="molecule type" value="Genomic_DNA"/>
</dbReference>
<protein>
    <recommendedName>
        <fullName evidence="3">Tetratricopeptide repeat protein</fullName>
    </recommendedName>
</protein>
<organism evidence="1 2">
    <name type="scientific">Mucilaginibacter antarcticus</name>
    <dbReference type="NCBI Taxonomy" id="1855725"/>
    <lineage>
        <taxon>Bacteria</taxon>
        <taxon>Pseudomonadati</taxon>
        <taxon>Bacteroidota</taxon>
        <taxon>Sphingobacteriia</taxon>
        <taxon>Sphingobacteriales</taxon>
        <taxon>Sphingobacteriaceae</taxon>
        <taxon>Mucilaginibacter</taxon>
    </lineage>
</organism>
<evidence type="ECO:0008006" key="3">
    <source>
        <dbReference type="Google" id="ProtNLM"/>
    </source>
</evidence>
<reference evidence="2" key="1">
    <citation type="journal article" date="2019" name="Int. J. Syst. Evol. Microbiol.">
        <title>The Global Catalogue of Microorganisms (GCM) 10K type strain sequencing project: providing services to taxonomists for standard genome sequencing and annotation.</title>
        <authorList>
            <consortium name="The Broad Institute Genomics Platform"/>
            <consortium name="The Broad Institute Genome Sequencing Center for Infectious Disease"/>
            <person name="Wu L."/>
            <person name="Ma J."/>
        </authorList>
    </citation>
    <scope>NUCLEOTIDE SEQUENCE [LARGE SCALE GENOMIC DNA]</scope>
    <source>
        <strain evidence="2">KCTC 52232</strain>
    </source>
</reference>
<sequence>MTRYNVEWYGKNDHYNPHENYMVIKDQYPDDVIIRHATILLITGNALKVVDTLRLSNKIYRPGDRYYPFKQLLLAAANYIIKPSAFEQLKNALADTIAKTGPILEDEYTSFSFARWLSASNYTDIQQQNLSALYNIALTPLPVVVVDLIKTDSTQSRANRIALLFKRFDNVRKGSMDDKKQWQTIVDLADEMIRIDSLAYNRFIDWYFIGLGRFKTGDFQGTVNDFDRYLKQNPIDFYDNVRGAKYKVQAHLALGQTLKAAKTFEDLDIRRGPKTNGLQEAAVIYKGAGENAKFKTLINTALKRSKKNLDSVTIDLAYNRGGFALDHAELLVIADKRKEAAKLLNTYDAPYDRGNLAVKAYLLNGINVLNGKKSSSVSTKQIIEFMGGQYKFNVWDFTMFNRWLKYSGLDEVKQKELLDLQKLIDENS</sequence>
<comment type="caution">
    <text evidence="1">The sequence shown here is derived from an EMBL/GenBank/DDBJ whole genome shotgun (WGS) entry which is preliminary data.</text>
</comment>
<evidence type="ECO:0000313" key="2">
    <source>
        <dbReference type="Proteomes" id="UP001597601"/>
    </source>
</evidence>
<proteinExistence type="predicted"/>
<name>A0ABW5XIC0_9SPHI</name>
<accession>A0ABW5XIC0</accession>
<keyword evidence="2" id="KW-1185">Reference proteome</keyword>
<evidence type="ECO:0000313" key="1">
    <source>
        <dbReference type="EMBL" id="MFD2863096.1"/>
    </source>
</evidence>
<dbReference type="InterPro" id="IPR011990">
    <property type="entry name" value="TPR-like_helical_dom_sf"/>
</dbReference>